<evidence type="ECO:0000256" key="5">
    <source>
        <dbReference type="ARBA" id="ARBA00022741"/>
    </source>
</evidence>
<dbReference type="PANTHER" id="PTHR24056">
    <property type="entry name" value="CELL DIVISION PROTEIN KINASE"/>
    <property type="match status" value="1"/>
</dbReference>
<evidence type="ECO:0000256" key="12">
    <source>
        <dbReference type="SAM" id="MobiDB-lite"/>
    </source>
</evidence>
<dbReference type="EC" id="2.7.11.22" evidence="2"/>
<feature type="region of interest" description="Disordered" evidence="12">
    <location>
        <begin position="1"/>
        <end position="49"/>
    </location>
</feature>
<evidence type="ECO:0000256" key="9">
    <source>
        <dbReference type="ARBA" id="ARBA00048367"/>
    </source>
</evidence>
<dbReference type="Pfam" id="PF00069">
    <property type="entry name" value="Pkinase"/>
    <property type="match status" value="1"/>
</dbReference>
<name>A0A2A2KV85_9BILA</name>
<dbReference type="InterPro" id="IPR050108">
    <property type="entry name" value="CDK"/>
</dbReference>
<dbReference type="InterPro" id="IPR000719">
    <property type="entry name" value="Prot_kinase_dom"/>
</dbReference>
<comment type="catalytic activity">
    <reaction evidence="8">
        <text>L-threonyl-[protein] + ATP = O-phospho-L-threonyl-[protein] + ADP + H(+)</text>
        <dbReference type="Rhea" id="RHEA:46608"/>
        <dbReference type="Rhea" id="RHEA-COMP:11060"/>
        <dbReference type="Rhea" id="RHEA-COMP:11605"/>
        <dbReference type="ChEBI" id="CHEBI:15378"/>
        <dbReference type="ChEBI" id="CHEBI:30013"/>
        <dbReference type="ChEBI" id="CHEBI:30616"/>
        <dbReference type="ChEBI" id="CHEBI:61977"/>
        <dbReference type="ChEBI" id="CHEBI:456216"/>
        <dbReference type="EC" id="2.7.11.22"/>
    </reaction>
</comment>
<evidence type="ECO:0000313" key="14">
    <source>
        <dbReference type="EMBL" id="PAV77789.1"/>
    </source>
</evidence>
<dbReference type="Gene3D" id="1.10.510.10">
    <property type="entry name" value="Transferase(Phosphotransferase) domain 1"/>
    <property type="match status" value="1"/>
</dbReference>
<dbReference type="GO" id="GO:0004693">
    <property type="term" value="F:cyclin-dependent protein serine/threonine kinase activity"/>
    <property type="evidence" value="ECO:0007669"/>
    <property type="project" value="UniProtKB-EC"/>
</dbReference>
<dbReference type="FunFam" id="1.10.510.10:FF:000624">
    <property type="entry name" value="Mitogen-activated protein kinase"/>
    <property type="match status" value="1"/>
</dbReference>
<comment type="similarity">
    <text evidence="1">Belongs to the protein kinase superfamily. CMGC Ser/Thr protein kinase family. CDC2/CDKX subfamily.</text>
</comment>
<keyword evidence="3 11" id="KW-0723">Serine/threonine-protein kinase</keyword>
<dbReference type="SUPFAM" id="SSF56112">
    <property type="entry name" value="Protein kinase-like (PK-like)"/>
    <property type="match status" value="1"/>
</dbReference>
<dbReference type="EMBL" id="LIAE01007655">
    <property type="protein sequence ID" value="PAV77789.1"/>
    <property type="molecule type" value="Genomic_DNA"/>
</dbReference>
<organism evidence="14 15">
    <name type="scientific">Diploscapter pachys</name>
    <dbReference type="NCBI Taxonomy" id="2018661"/>
    <lineage>
        <taxon>Eukaryota</taxon>
        <taxon>Metazoa</taxon>
        <taxon>Ecdysozoa</taxon>
        <taxon>Nematoda</taxon>
        <taxon>Chromadorea</taxon>
        <taxon>Rhabditida</taxon>
        <taxon>Rhabditina</taxon>
        <taxon>Rhabditomorpha</taxon>
        <taxon>Rhabditoidea</taxon>
        <taxon>Rhabditidae</taxon>
        <taxon>Diploscapter</taxon>
    </lineage>
</organism>
<keyword evidence="6" id="KW-0418">Kinase</keyword>
<comment type="caution">
    <text evidence="14">The sequence shown here is derived from an EMBL/GenBank/DDBJ whole genome shotgun (WGS) entry which is preliminary data.</text>
</comment>
<evidence type="ECO:0000256" key="4">
    <source>
        <dbReference type="ARBA" id="ARBA00022679"/>
    </source>
</evidence>
<dbReference type="Proteomes" id="UP000218231">
    <property type="component" value="Unassembled WGS sequence"/>
</dbReference>
<dbReference type="GO" id="GO:0005524">
    <property type="term" value="F:ATP binding"/>
    <property type="evidence" value="ECO:0007669"/>
    <property type="project" value="UniProtKB-UniRule"/>
</dbReference>
<dbReference type="FunFam" id="3.30.200.20:FF:000049">
    <property type="entry name" value="cyclin-dependent kinase-like 1 isoform X1"/>
    <property type="match status" value="1"/>
</dbReference>
<evidence type="ECO:0000256" key="2">
    <source>
        <dbReference type="ARBA" id="ARBA00012425"/>
    </source>
</evidence>
<dbReference type="STRING" id="2018661.A0A2A2KV85"/>
<evidence type="ECO:0000256" key="6">
    <source>
        <dbReference type="ARBA" id="ARBA00022777"/>
    </source>
</evidence>
<evidence type="ECO:0000256" key="11">
    <source>
        <dbReference type="RuleBase" id="RU000304"/>
    </source>
</evidence>
<dbReference type="AlphaFoldDB" id="A0A2A2KV85"/>
<keyword evidence="15" id="KW-1185">Reference proteome</keyword>
<gene>
    <name evidence="14" type="ORF">WR25_10986</name>
</gene>
<comment type="catalytic activity">
    <reaction evidence="9">
        <text>L-seryl-[protein] + ATP = O-phospho-L-seryl-[protein] + ADP + H(+)</text>
        <dbReference type="Rhea" id="RHEA:17989"/>
        <dbReference type="Rhea" id="RHEA-COMP:9863"/>
        <dbReference type="Rhea" id="RHEA-COMP:11604"/>
        <dbReference type="ChEBI" id="CHEBI:15378"/>
        <dbReference type="ChEBI" id="CHEBI:29999"/>
        <dbReference type="ChEBI" id="CHEBI:30616"/>
        <dbReference type="ChEBI" id="CHEBI:83421"/>
        <dbReference type="ChEBI" id="CHEBI:456216"/>
        <dbReference type="EC" id="2.7.11.22"/>
    </reaction>
</comment>
<dbReference type="SMART" id="SM00220">
    <property type="entry name" value="S_TKc"/>
    <property type="match status" value="1"/>
</dbReference>
<dbReference type="InterPro" id="IPR017441">
    <property type="entry name" value="Protein_kinase_ATP_BS"/>
</dbReference>
<dbReference type="InterPro" id="IPR008271">
    <property type="entry name" value="Ser/Thr_kinase_AS"/>
</dbReference>
<dbReference type="GO" id="GO:0005634">
    <property type="term" value="C:nucleus"/>
    <property type="evidence" value="ECO:0007669"/>
    <property type="project" value="TreeGrafter"/>
</dbReference>
<accession>A0A2A2KV85</accession>
<keyword evidence="7 10" id="KW-0067">ATP-binding</keyword>
<dbReference type="PROSITE" id="PS00108">
    <property type="entry name" value="PROTEIN_KINASE_ST"/>
    <property type="match status" value="1"/>
</dbReference>
<evidence type="ECO:0000256" key="3">
    <source>
        <dbReference type="ARBA" id="ARBA00022527"/>
    </source>
</evidence>
<evidence type="ECO:0000256" key="1">
    <source>
        <dbReference type="ARBA" id="ARBA00006485"/>
    </source>
</evidence>
<evidence type="ECO:0000256" key="7">
    <source>
        <dbReference type="ARBA" id="ARBA00022840"/>
    </source>
</evidence>
<dbReference type="OrthoDB" id="548217at2759"/>
<sequence>MFKEWKEKGQGNEEKEKKKGSAQNELRKAVPGDEKDLDPGKQQQKKQAFDIGLRRILDRRATIPQPRIIQQNDHKITFTPKICSIPSSSIYQPKMLFAELDALSAMENNLFFASRCSLRRKCDSMDKYERLGKIGEGSYGVVYKCRNKETGQIVAIKKFVETEDDPQIKKIALREIRMLKQLKHQNLVCLLEVFKRNKKLHLVFEYCERTVLHDLEKYPNGVPDELTKKIIYQLLEALRFCHSHKCIHRDVKPENILLMRNDMLKLADFGFARIINTSEMYTDYVATRWYRSPELLVGDTQYGPPVDVWAVGCVLAELITGEALWPGRSDIDQLYLIRKTIGELLPRQMSIFRSNQFFFGLSIPEPEQMEPLPLKLPNASSSQLDFLYVSL</sequence>
<dbReference type="PROSITE" id="PS50011">
    <property type="entry name" value="PROTEIN_KINASE_DOM"/>
    <property type="match status" value="1"/>
</dbReference>
<evidence type="ECO:0000313" key="15">
    <source>
        <dbReference type="Proteomes" id="UP000218231"/>
    </source>
</evidence>
<evidence type="ECO:0000256" key="10">
    <source>
        <dbReference type="PROSITE-ProRule" id="PRU10141"/>
    </source>
</evidence>
<proteinExistence type="inferred from homology"/>
<dbReference type="PROSITE" id="PS00107">
    <property type="entry name" value="PROTEIN_KINASE_ATP"/>
    <property type="match status" value="1"/>
</dbReference>
<dbReference type="Gene3D" id="3.30.200.20">
    <property type="entry name" value="Phosphorylase Kinase, domain 1"/>
    <property type="match status" value="1"/>
</dbReference>
<evidence type="ECO:0000259" key="13">
    <source>
        <dbReference type="PROSITE" id="PS50011"/>
    </source>
</evidence>
<reference evidence="14 15" key="1">
    <citation type="journal article" date="2017" name="Curr. Biol.">
        <title>Genome architecture and evolution of a unichromosomal asexual nematode.</title>
        <authorList>
            <person name="Fradin H."/>
            <person name="Zegar C."/>
            <person name="Gutwein M."/>
            <person name="Lucas J."/>
            <person name="Kovtun M."/>
            <person name="Corcoran D."/>
            <person name="Baugh L.R."/>
            <person name="Kiontke K."/>
            <person name="Gunsalus K."/>
            <person name="Fitch D.H."/>
            <person name="Piano F."/>
        </authorList>
    </citation>
    <scope>NUCLEOTIDE SEQUENCE [LARGE SCALE GENOMIC DNA]</scope>
    <source>
        <strain evidence="14">PF1309</strain>
    </source>
</reference>
<feature type="domain" description="Protein kinase" evidence="13">
    <location>
        <begin position="128"/>
        <end position="391"/>
    </location>
</feature>
<keyword evidence="4" id="KW-0808">Transferase</keyword>
<keyword evidence="5 10" id="KW-0547">Nucleotide-binding</keyword>
<dbReference type="PANTHER" id="PTHR24056:SF222">
    <property type="entry name" value="CYCLIN-DEPENDENT KINASE-LIKE 1"/>
    <property type="match status" value="1"/>
</dbReference>
<evidence type="ECO:0000256" key="8">
    <source>
        <dbReference type="ARBA" id="ARBA00047811"/>
    </source>
</evidence>
<feature type="binding site" evidence="10">
    <location>
        <position position="158"/>
    </location>
    <ligand>
        <name>ATP</name>
        <dbReference type="ChEBI" id="CHEBI:30616"/>
    </ligand>
</feature>
<feature type="compositionally biased region" description="Basic and acidic residues" evidence="12">
    <location>
        <begin position="1"/>
        <end position="39"/>
    </location>
</feature>
<dbReference type="InterPro" id="IPR011009">
    <property type="entry name" value="Kinase-like_dom_sf"/>
</dbReference>
<protein>
    <recommendedName>
        <fullName evidence="2">cyclin-dependent kinase</fullName>
        <ecNumber evidence="2">2.7.11.22</ecNumber>
    </recommendedName>
</protein>